<evidence type="ECO:0000313" key="1">
    <source>
        <dbReference type="EMBL" id="SHH84923.1"/>
    </source>
</evidence>
<accession>A0A1M5WCJ1</accession>
<keyword evidence="2" id="KW-1185">Reference proteome</keyword>
<dbReference type="STRING" id="1121131.SAMN02745229_00993"/>
<dbReference type="AlphaFoldDB" id="A0A1M5WCJ1"/>
<dbReference type="EMBL" id="FQXK01000007">
    <property type="protein sequence ID" value="SHH84923.1"/>
    <property type="molecule type" value="Genomic_DNA"/>
</dbReference>
<reference evidence="2" key="1">
    <citation type="submission" date="2016-11" db="EMBL/GenBank/DDBJ databases">
        <authorList>
            <person name="Varghese N."/>
            <person name="Submissions S."/>
        </authorList>
    </citation>
    <scope>NUCLEOTIDE SEQUENCE [LARGE SCALE GENOMIC DNA]</scope>
    <source>
        <strain evidence="2">DSM 3071</strain>
    </source>
</reference>
<dbReference type="Proteomes" id="UP000184278">
    <property type="component" value="Unassembled WGS sequence"/>
</dbReference>
<gene>
    <name evidence="1" type="ORF">SAMN02745229_00993</name>
</gene>
<evidence type="ECO:0000313" key="2">
    <source>
        <dbReference type="Proteomes" id="UP000184278"/>
    </source>
</evidence>
<dbReference type="RefSeq" id="WP_167562669.1">
    <property type="nucleotide sequence ID" value="NZ_FQXK01000007.1"/>
</dbReference>
<sequence>MGDDIDSIVVVGRQVGNSVIYDEEDHIDAFTCYENVHNTEELLDSNDFFRR</sequence>
<name>A0A1M5WCJ1_BUTFI</name>
<organism evidence="1 2">
    <name type="scientific">Butyrivibrio fibrisolvens DSM 3071</name>
    <dbReference type="NCBI Taxonomy" id="1121131"/>
    <lineage>
        <taxon>Bacteria</taxon>
        <taxon>Bacillati</taxon>
        <taxon>Bacillota</taxon>
        <taxon>Clostridia</taxon>
        <taxon>Lachnospirales</taxon>
        <taxon>Lachnospiraceae</taxon>
        <taxon>Butyrivibrio</taxon>
    </lineage>
</organism>
<protein>
    <submittedName>
        <fullName evidence="1">Uncharacterized protein</fullName>
    </submittedName>
</protein>
<dbReference type="GeneID" id="89510096"/>
<proteinExistence type="predicted"/>